<evidence type="ECO:0000256" key="1">
    <source>
        <dbReference type="ARBA" id="ARBA00004651"/>
    </source>
</evidence>
<dbReference type="PANTHER" id="PTHR42910:SF1">
    <property type="entry name" value="MAJOR FACILITATOR SUPERFAMILY (MFS) PROFILE DOMAIN-CONTAINING PROTEIN"/>
    <property type="match status" value="1"/>
</dbReference>
<accession>A0A1I1X342</accession>
<feature type="transmembrane region" description="Helical" evidence="5">
    <location>
        <begin position="42"/>
        <end position="60"/>
    </location>
</feature>
<comment type="subcellular location">
    <subcellularLocation>
        <location evidence="1">Cell membrane</location>
        <topology evidence="1">Multi-pass membrane protein</topology>
    </subcellularLocation>
</comment>
<feature type="transmembrane region" description="Helical" evidence="5">
    <location>
        <begin position="98"/>
        <end position="120"/>
    </location>
</feature>
<dbReference type="CDD" id="cd17324">
    <property type="entry name" value="MFS_NepI_like"/>
    <property type="match status" value="1"/>
</dbReference>
<evidence type="ECO:0000256" key="4">
    <source>
        <dbReference type="ARBA" id="ARBA00023136"/>
    </source>
</evidence>
<sequence length="427" mass="44118">MSRRMLFVLAVTCGVAVGNIYFPQALVPLIATGLGTSSDGATLAVSATQIGYAGGIFLLVPLGDRLPHRRLLLALLGLTGFGLLLAGCARNLPLLVAGSVLVGLTTVGAQVIGPLAAGLVEDHRRAAVLGTLLSGSVGGMILARAFSGTLGEWFGWRVPYLAAAVLVFVLLAVLSRMLPYTSPRSREHYPSLLGESLRLLFTEPELRRSCLYQAAVFAGFSAVWTTLAILLTGPVYGLGTSAVGLFALVGGVTACCTPLAGGWVDRQGPDPVNLVCMFGVLVSAAVLAGGAHGDRIGLLALIIGTLLLDVAMQCGMVANQARVYALRPERRSRLNTAYMTCAYLGGSAGSWIGSHVYDLFGWSGVWVRGPAHHSGPAPPPADAPCSKTGSGSLLGGGRLGNVPTATVNIRPARVHDAHALGEIHVAS</sequence>
<dbReference type="PROSITE" id="PS50850">
    <property type="entry name" value="MFS"/>
    <property type="match status" value="1"/>
</dbReference>
<dbReference type="PANTHER" id="PTHR42910">
    <property type="entry name" value="TRANSPORTER SCO4007-RELATED"/>
    <property type="match status" value="1"/>
</dbReference>
<feature type="transmembrane region" description="Helical" evidence="5">
    <location>
        <begin position="127"/>
        <end position="146"/>
    </location>
</feature>
<feature type="transmembrane region" description="Helical" evidence="5">
    <location>
        <begin position="158"/>
        <end position="178"/>
    </location>
</feature>
<feature type="transmembrane region" description="Helical" evidence="5">
    <location>
        <begin position="296"/>
        <end position="318"/>
    </location>
</feature>
<protein>
    <submittedName>
        <fullName evidence="7">Predicted arabinose efflux permease, MFS family</fullName>
    </submittedName>
</protein>
<dbReference type="InterPro" id="IPR011701">
    <property type="entry name" value="MFS"/>
</dbReference>
<feature type="transmembrane region" description="Helical" evidence="5">
    <location>
        <begin position="214"/>
        <end position="236"/>
    </location>
</feature>
<evidence type="ECO:0000313" key="8">
    <source>
        <dbReference type="Proteomes" id="UP000198716"/>
    </source>
</evidence>
<keyword evidence="4 5" id="KW-0472">Membrane</keyword>
<dbReference type="SUPFAM" id="SSF103473">
    <property type="entry name" value="MFS general substrate transporter"/>
    <property type="match status" value="1"/>
</dbReference>
<evidence type="ECO:0000256" key="5">
    <source>
        <dbReference type="SAM" id="Phobius"/>
    </source>
</evidence>
<keyword evidence="8" id="KW-1185">Reference proteome</keyword>
<keyword evidence="3 5" id="KW-1133">Transmembrane helix</keyword>
<name>A0A1I1X342_9ACTN</name>
<dbReference type="InterPro" id="IPR036259">
    <property type="entry name" value="MFS_trans_sf"/>
</dbReference>
<evidence type="ECO:0000313" key="7">
    <source>
        <dbReference type="EMBL" id="SFE01864.1"/>
    </source>
</evidence>
<evidence type="ECO:0000256" key="2">
    <source>
        <dbReference type="ARBA" id="ARBA00022692"/>
    </source>
</evidence>
<feature type="domain" description="Major facilitator superfamily (MFS) profile" evidence="6">
    <location>
        <begin position="1"/>
        <end position="427"/>
    </location>
</feature>
<dbReference type="InterPro" id="IPR020846">
    <property type="entry name" value="MFS_dom"/>
</dbReference>
<proteinExistence type="predicted"/>
<evidence type="ECO:0000259" key="6">
    <source>
        <dbReference type="PROSITE" id="PS50850"/>
    </source>
</evidence>
<feature type="transmembrane region" description="Helical" evidence="5">
    <location>
        <begin position="72"/>
        <end position="92"/>
    </location>
</feature>
<dbReference type="Proteomes" id="UP000198716">
    <property type="component" value="Unassembled WGS sequence"/>
</dbReference>
<organism evidence="7 8">
    <name type="scientific">Actinopolyspora alba</name>
    <dbReference type="NCBI Taxonomy" id="673379"/>
    <lineage>
        <taxon>Bacteria</taxon>
        <taxon>Bacillati</taxon>
        <taxon>Actinomycetota</taxon>
        <taxon>Actinomycetes</taxon>
        <taxon>Actinopolysporales</taxon>
        <taxon>Actinopolysporaceae</taxon>
        <taxon>Actinopolyspora</taxon>
        <taxon>Actinopolyspora alba group</taxon>
    </lineage>
</organism>
<feature type="transmembrane region" description="Helical" evidence="5">
    <location>
        <begin position="271"/>
        <end position="290"/>
    </location>
</feature>
<dbReference type="RefSeq" id="WP_217641569.1">
    <property type="nucleotide sequence ID" value="NZ_FOMZ01000006.1"/>
</dbReference>
<dbReference type="GO" id="GO:0022857">
    <property type="term" value="F:transmembrane transporter activity"/>
    <property type="evidence" value="ECO:0007669"/>
    <property type="project" value="InterPro"/>
</dbReference>
<evidence type="ECO:0000256" key="3">
    <source>
        <dbReference type="ARBA" id="ARBA00022989"/>
    </source>
</evidence>
<dbReference type="AlphaFoldDB" id="A0A1I1X342"/>
<dbReference type="EMBL" id="FOMZ01000006">
    <property type="protein sequence ID" value="SFE01864.1"/>
    <property type="molecule type" value="Genomic_DNA"/>
</dbReference>
<dbReference type="Gene3D" id="1.20.1250.20">
    <property type="entry name" value="MFS general substrate transporter like domains"/>
    <property type="match status" value="1"/>
</dbReference>
<feature type="transmembrane region" description="Helical" evidence="5">
    <location>
        <begin position="242"/>
        <end position="264"/>
    </location>
</feature>
<dbReference type="GO" id="GO:0005886">
    <property type="term" value="C:plasma membrane"/>
    <property type="evidence" value="ECO:0007669"/>
    <property type="project" value="UniProtKB-SubCell"/>
</dbReference>
<dbReference type="Pfam" id="PF07690">
    <property type="entry name" value="MFS_1"/>
    <property type="match status" value="1"/>
</dbReference>
<keyword evidence="2 5" id="KW-0812">Transmembrane</keyword>
<reference evidence="8" key="1">
    <citation type="submission" date="2016-10" db="EMBL/GenBank/DDBJ databases">
        <authorList>
            <person name="Varghese N."/>
            <person name="Submissions S."/>
        </authorList>
    </citation>
    <scope>NUCLEOTIDE SEQUENCE [LARGE SCALE GENOMIC DNA]</scope>
    <source>
        <strain evidence="8">DSM 45004</strain>
    </source>
</reference>
<gene>
    <name evidence="7" type="ORF">SAMN04487819_106279</name>
</gene>